<dbReference type="AlphaFoldDB" id="A0A8H2XCP5"/>
<keyword evidence="1" id="KW-0732">Signal</keyword>
<dbReference type="EMBL" id="CAJMXA010000224">
    <property type="protein sequence ID" value="CAE6421863.1"/>
    <property type="molecule type" value="Genomic_DNA"/>
</dbReference>
<protein>
    <recommendedName>
        <fullName evidence="4">F-box domain-containing protein</fullName>
    </recommendedName>
</protein>
<organism evidence="2 3">
    <name type="scientific">Rhizoctonia solani</name>
    <dbReference type="NCBI Taxonomy" id="456999"/>
    <lineage>
        <taxon>Eukaryota</taxon>
        <taxon>Fungi</taxon>
        <taxon>Dikarya</taxon>
        <taxon>Basidiomycota</taxon>
        <taxon>Agaricomycotina</taxon>
        <taxon>Agaricomycetes</taxon>
        <taxon>Cantharellales</taxon>
        <taxon>Ceratobasidiaceae</taxon>
        <taxon>Rhizoctonia</taxon>
    </lineage>
</organism>
<name>A0A8H2XCP5_9AGAM</name>
<dbReference type="Proteomes" id="UP000663853">
    <property type="component" value="Unassembled WGS sequence"/>
</dbReference>
<feature type="chain" id="PRO_5034171003" description="F-box domain-containing protein" evidence="1">
    <location>
        <begin position="31"/>
        <end position="369"/>
    </location>
</feature>
<evidence type="ECO:0000256" key="1">
    <source>
        <dbReference type="SAM" id="SignalP"/>
    </source>
</evidence>
<gene>
    <name evidence="2" type="ORF">RDB_LOCUS13095</name>
</gene>
<comment type="caution">
    <text evidence="2">The sequence shown here is derived from an EMBL/GenBank/DDBJ whole genome shotgun (WGS) entry which is preliminary data.</text>
</comment>
<evidence type="ECO:0008006" key="4">
    <source>
        <dbReference type="Google" id="ProtNLM"/>
    </source>
</evidence>
<sequence>MHPSPTLQTLPASVLLLIAYLLSPPLLKHTFRPPGYRASHRSLIAASTTCHTLRRICFPLAIRIFRNHDRKPLSRADIGESASELEKRIKWLLSREDLWGHVRMVDIEFFARGSCSLAKNLETLLSVLPNIESVAIRLPTYHIFRDALASDMRSSFSGRPPITSVQTLCIDAHSAWLVPQFPNVRELVVWSWPKPGTCEEDDQADGWKIFLASINAQAPKVEELEIGGLSIWDVNEMFPALANSLGKVEVLRVLHRSEPYGAIPVPSARFPPIIPPVPLSPTVRTASLPPALHSSTRALWEDSRTSPEYEGRYVCGHSGTVKRIVHFGLQDECGNCYLPPDGNTHSAVEMWKDVGPAVVLSSEDMKDRS</sequence>
<proteinExistence type="predicted"/>
<evidence type="ECO:0000313" key="3">
    <source>
        <dbReference type="Proteomes" id="UP000663853"/>
    </source>
</evidence>
<evidence type="ECO:0000313" key="2">
    <source>
        <dbReference type="EMBL" id="CAE6421863.1"/>
    </source>
</evidence>
<reference evidence="2" key="1">
    <citation type="submission" date="2021-01" db="EMBL/GenBank/DDBJ databases">
        <authorList>
            <person name="Kaushik A."/>
        </authorList>
    </citation>
    <scope>NUCLEOTIDE SEQUENCE</scope>
    <source>
        <strain evidence="2">AG6-10EEA</strain>
    </source>
</reference>
<accession>A0A8H2XCP5</accession>
<feature type="signal peptide" evidence="1">
    <location>
        <begin position="1"/>
        <end position="30"/>
    </location>
</feature>